<proteinExistence type="predicted"/>
<reference evidence="4" key="1">
    <citation type="submission" date="2021-06" db="EMBL/GenBank/DDBJ databases">
        <authorList>
            <person name="Kallberg Y."/>
            <person name="Tangrot J."/>
            <person name="Rosling A."/>
        </authorList>
    </citation>
    <scope>NUCLEOTIDE SEQUENCE</scope>
    <source>
        <strain evidence="4">BR232B</strain>
    </source>
</reference>
<evidence type="ECO:0000313" key="5">
    <source>
        <dbReference type="Proteomes" id="UP000789739"/>
    </source>
</evidence>
<dbReference type="PIRSF" id="PIRSF000846">
    <property type="entry name" value="ATP_adenylyltr"/>
    <property type="match status" value="1"/>
</dbReference>
<keyword evidence="5" id="KW-1185">Reference proteome</keyword>
<dbReference type="PANTHER" id="PTHR38420">
    <property type="entry name" value="AP-4-A PHOSPHORYLASE II"/>
    <property type="match status" value="1"/>
</dbReference>
<protein>
    <submittedName>
        <fullName evidence="4">19_t:CDS:1</fullName>
    </submittedName>
</protein>
<dbReference type="Pfam" id="PF19327">
    <property type="entry name" value="Ap4A_phos_N"/>
    <property type="match status" value="1"/>
</dbReference>
<accession>A0A9N9BDU9</accession>
<dbReference type="Proteomes" id="UP000789739">
    <property type="component" value="Unassembled WGS sequence"/>
</dbReference>
<comment type="caution">
    <text evidence="4">The sequence shown here is derived from an EMBL/GenBank/DDBJ whole genome shotgun (WGS) entry which is preliminary data.</text>
</comment>
<dbReference type="InterPro" id="IPR019200">
    <property type="entry name" value="ATP_adenylylTrfase_C"/>
</dbReference>
<dbReference type="EMBL" id="CAJVPI010000671">
    <property type="protein sequence ID" value="CAG8561327.1"/>
    <property type="molecule type" value="Genomic_DNA"/>
</dbReference>
<organism evidence="4 5">
    <name type="scientific">Paraglomus brasilianum</name>
    <dbReference type="NCBI Taxonomy" id="144538"/>
    <lineage>
        <taxon>Eukaryota</taxon>
        <taxon>Fungi</taxon>
        <taxon>Fungi incertae sedis</taxon>
        <taxon>Mucoromycota</taxon>
        <taxon>Glomeromycotina</taxon>
        <taxon>Glomeromycetes</taxon>
        <taxon>Paraglomerales</taxon>
        <taxon>Paraglomeraceae</taxon>
        <taxon>Paraglomus</taxon>
    </lineage>
</organism>
<evidence type="ECO:0000259" key="3">
    <source>
        <dbReference type="Pfam" id="PF19327"/>
    </source>
</evidence>
<dbReference type="Gene3D" id="3.30.428.70">
    <property type="match status" value="1"/>
</dbReference>
<dbReference type="OrthoDB" id="10267950at2759"/>
<dbReference type="SUPFAM" id="SSF54197">
    <property type="entry name" value="HIT-like"/>
    <property type="match status" value="1"/>
</dbReference>
<dbReference type="GO" id="GO:0005524">
    <property type="term" value="F:ATP binding"/>
    <property type="evidence" value="ECO:0007669"/>
    <property type="project" value="InterPro"/>
</dbReference>
<evidence type="ECO:0000256" key="1">
    <source>
        <dbReference type="PIRSR" id="PIRSR000846-1"/>
    </source>
</evidence>
<name>A0A9N9BDU9_9GLOM</name>
<evidence type="ECO:0000259" key="2">
    <source>
        <dbReference type="Pfam" id="PF09830"/>
    </source>
</evidence>
<dbReference type="GO" id="GO:0009117">
    <property type="term" value="P:nucleotide metabolic process"/>
    <property type="evidence" value="ECO:0007669"/>
    <property type="project" value="InterPro"/>
</dbReference>
<dbReference type="Pfam" id="PF09830">
    <property type="entry name" value="ATP_transf"/>
    <property type="match status" value="1"/>
</dbReference>
<dbReference type="InterPro" id="IPR045759">
    <property type="entry name" value="Ap4A_phos1/2_N"/>
</dbReference>
<feature type="domain" description="Ap4A phosphorylase 1/2 N-terminal" evidence="3">
    <location>
        <begin position="5"/>
        <end position="168"/>
    </location>
</feature>
<gene>
    <name evidence="4" type="ORF">PBRASI_LOCUS5608</name>
</gene>
<evidence type="ECO:0000313" key="4">
    <source>
        <dbReference type="EMBL" id="CAG8561327.1"/>
    </source>
</evidence>
<feature type="domain" description="ATP adenylyltransferase C-terminal" evidence="2">
    <location>
        <begin position="210"/>
        <end position="303"/>
    </location>
</feature>
<feature type="active site" description="Nucleophile" evidence="1">
    <location>
        <position position="147"/>
    </location>
</feature>
<dbReference type="InterPro" id="IPR036265">
    <property type="entry name" value="HIT-like_sf"/>
</dbReference>
<dbReference type="GO" id="GO:0003877">
    <property type="term" value="F:ATP:ADP adenylyltransferase activity"/>
    <property type="evidence" value="ECO:0007669"/>
    <property type="project" value="InterPro"/>
</dbReference>
<dbReference type="InterPro" id="IPR043171">
    <property type="entry name" value="Ap4A_phos1/2-like"/>
</dbReference>
<dbReference type="InterPro" id="IPR009163">
    <property type="entry name" value="Ap4A_phos1/2"/>
</dbReference>
<sequence>MLTEFEERIARNYDRALQLGALVFIENTLLILPTDGVNYEVHYAPSLSKKPEAALIPKEDKPKIDPFAPYEPELFVQEYGDYVVLLNKFCVVPHHLLIITKEFRLQTEPLYPEDFAAIWYCMSHLSTPSLAFYNCGESSGASQLHKHVQVISLRTNSPPIETCIDAIIEKSPGNVFDLPQYPFVHCGMFLDQQKMVPPSDTDSGEACYELVGEYLAEVFHRLLDETISLLRELADGSIPFKGLSYNFIMTKKWVLMVPRRNESYHHISINSLGFAGMILIKSEDDFELVKNVGTVNILKEVAYAKT</sequence>
<dbReference type="AlphaFoldDB" id="A0A9N9BDU9"/>
<dbReference type="PANTHER" id="PTHR38420:SF1">
    <property type="entry name" value="PUTATIVE (AFU_ORTHOLOGUE AFUA_5G14690)-RELATED"/>
    <property type="match status" value="1"/>
</dbReference>